<dbReference type="EMBL" id="KQ251120">
    <property type="protein sequence ID" value="KNC70459.1"/>
    <property type="molecule type" value="Genomic_DNA"/>
</dbReference>
<dbReference type="InterPro" id="IPR036249">
    <property type="entry name" value="Thioredoxin-like_sf"/>
</dbReference>
<dbReference type="PROSITE" id="PS00194">
    <property type="entry name" value="THIOREDOXIN_1"/>
    <property type="match status" value="1"/>
</dbReference>
<gene>
    <name evidence="2" type="ORF">SARC_17013</name>
</gene>
<dbReference type="InterPro" id="IPR017937">
    <property type="entry name" value="Thioredoxin_CS"/>
</dbReference>
<evidence type="ECO:0000313" key="3">
    <source>
        <dbReference type="Proteomes" id="UP000054560"/>
    </source>
</evidence>
<dbReference type="PANTHER" id="PTHR15337">
    <property type="entry name" value="ANTERIOR GRADIENT PROTEIN-RELATED"/>
    <property type="match status" value="1"/>
</dbReference>
<evidence type="ECO:0000313" key="2">
    <source>
        <dbReference type="EMBL" id="KNC70459.1"/>
    </source>
</evidence>
<name>A0A0L0F1H0_9EUKA</name>
<proteinExistence type="predicted"/>
<feature type="non-terminal residue" evidence="2">
    <location>
        <position position="1"/>
    </location>
</feature>
<dbReference type="Pfam" id="PF13899">
    <property type="entry name" value="Thioredoxin_7"/>
    <property type="match status" value="1"/>
</dbReference>
<dbReference type="InterPro" id="IPR051099">
    <property type="entry name" value="AGR/TXD"/>
</dbReference>
<dbReference type="OrthoDB" id="262308at2759"/>
<organism evidence="2 3">
    <name type="scientific">Sphaeroforma arctica JP610</name>
    <dbReference type="NCBI Taxonomy" id="667725"/>
    <lineage>
        <taxon>Eukaryota</taxon>
        <taxon>Ichthyosporea</taxon>
        <taxon>Ichthyophonida</taxon>
        <taxon>Sphaeroforma</taxon>
    </lineage>
</organism>
<dbReference type="SUPFAM" id="SSF52833">
    <property type="entry name" value="Thioredoxin-like"/>
    <property type="match status" value="1"/>
</dbReference>
<feature type="non-terminal residue" evidence="2">
    <location>
        <position position="75"/>
    </location>
</feature>
<evidence type="ECO:0008006" key="4">
    <source>
        <dbReference type="Google" id="ProtNLM"/>
    </source>
</evidence>
<dbReference type="AlphaFoldDB" id="A0A0L0F1H0"/>
<keyword evidence="1" id="KW-0732">Signal</keyword>
<dbReference type="RefSeq" id="XP_014144361.1">
    <property type="nucleotide sequence ID" value="XM_014288886.1"/>
</dbReference>
<reference evidence="2 3" key="1">
    <citation type="submission" date="2011-02" db="EMBL/GenBank/DDBJ databases">
        <title>The Genome Sequence of Sphaeroforma arctica JP610.</title>
        <authorList>
            <consortium name="The Broad Institute Genome Sequencing Platform"/>
            <person name="Russ C."/>
            <person name="Cuomo C."/>
            <person name="Young S.K."/>
            <person name="Zeng Q."/>
            <person name="Gargeya S."/>
            <person name="Alvarado L."/>
            <person name="Berlin A."/>
            <person name="Chapman S.B."/>
            <person name="Chen Z."/>
            <person name="Freedman E."/>
            <person name="Gellesch M."/>
            <person name="Goldberg J."/>
            <person name="Griggs A."/>
            <person name="Gujja S."/>
            <person name="Heilman E."/>
            <person name="Heiman D."/>
            <person name="Howarth C."/>
            <person name="Mehta T."/>
            <person name="Neiman D."/>
            <person name="Pearson M."/>
            <person name="Roberts A."/>
            <person name="Saif S."/>
            <person name="Shea T."/>
            <person name="Shenoy N."/>
            <person name="Sisk P."/>
            <person name="Stolte C."/>
            <person name="Sykes S."/>
            <person name="White J."/>
            <person name="Yandava C."/>
            <person name="Burger G."/>
            <person name="Gray M.W."/>
            <person name="Holland P.W.H."/>
            <person name="King N."/>
            <person name="Lang F.B.F."/>
            <person name="Roger A.J."/>
            <person name="Ruiz-Trillo I."/>
            <person name="Haas B."/>
            <person name="Nusbaum C."/>
            <person name="Birren B."/>
        </authorList>
    </citation>
    <scope>NUCLEOTIDE SEQUENCE [LARGE SCALE GENOMIC DNA]</scope>
    <source>
        <strain evidence="2 3">JP610</strain>
    </source>
</reference>
<accession>A0A0L0F1H0</accession>
<dbReference type="GeneID" id="25917517"/>
<keyword evidence="3" id="KW-1185">Reference proteome</keyword>
<protein>
    <recommendedName>
        <fullName evidence="4">Thioredoxin domain-containing protein</fullName>
    </recommendedName>
</protein>
<sequence>QTAAASSNKPMLILIHKTWCGACKNLKKTVSTSEQMVTLAKEYIMVNLEDDEEPKDKQFQPDGGYVPRLFFADSA</sequence>
<dbReference type="Gene3D" id="3.40.30.10">
    <property type="entry name" value="Glutaredoxin"/>
    <property type="match status" value="1"/>
</dbReference>
<dbReference type="STRING" id="667725.A0A0L0F1H0"/>
<evidence type="ECO:0000256" key="1">
    <source>
        <dbReference type="ARBA" id="ARBA00022729"/>
    </source>
</evidence>
<dbReference type="PANTHER" id="PTHR15337:SF11">
    <property type="entry name" value="THIOREDOXIN DOMAIN-CONTAINING PROTEIN"/>
    <property type="match status" value="1"/>
</dbReference>
<dbReference type="Proteomes" id="UP000054560">
    <property type="component" value="Unassembled WGS sequence"/>
</dbReference>
<dbReference type="GO" id="GO:0005783">
    <property type="term" value="C:endoplasmic reticulum"/>
    <property type="evidence" value="ECO:0007669"/>
    <property type="project" value="TreeGrafter"/>
</dbReference>